<keyword evidence="1" id="KW-0732">Signal</keyword>
<keyword evidence="3" id="KW-1185">Reference proteome</keyword>
<organism evidence="2 3">
    <name type="scientific">Quercus suber</name>
    <name type="common">Cork oak</name>
    <dbReference type="NCBI Taxonomy" id="58331"/>
    <lineage>
        <taxon>Eukaryota</taxon>
        <taxon>Viridiplantae</taxon>
        <taxon>Streptophyta</taxon>
        <taxon>Embryophyta</taxon>
        <taxon>Tracheophyta</taxon>
        <taxon>Spermatophyta</taxon>
        <taxon>Magnoliopsida</taxon>
        <taxon>eudicotyledons</taxon>
        <taxon>Gunneridae</taxon>
        <taxon>Pentapetalae</taxon>
        <taxon>rosids</taxon>
        <taxon>fabids</taxon>
        <taxon>Fagales</taxon>
        <taxon>Fagaceae</taxon>
        <taxon>Quercus</taxon>
    </lineage>
</organism>
<evidence type="ECO:0008006" key="4">
    <source>
        <dbReference type="Google" id="ProtNLM"/>
    </source>
</evidence>
<evidence type="ECO:0000256" key="1">
    <source>
        <dbReference type="SAM" id="SignalP"/>
    </source>
</evidence>
<dbReference type="EMBL" id="PKMF04000296">
    <property type="protein sequence ID" value="KAK7838882.1"/>
    <property type="molecule type" value="Genomic_DNA"/>
</dbReference>
<gene>
    <name evidence="2" type="ORF">CFP56_018998</name>
</gene>
<sequence length="75" mass="8404">MLLSLLALLLASFLAPVNGRNYGTNPLSVGMRCFYSVGFAEEERNNDALVTNDLRQVNKSTIGNQQPWTTMQRKK</sequence>
<feature type="chain" id="PRO_5043609257" description="Secreted protein" evidence="1">
    <location>
        <begin position="20"/>
        <end position="75"/>
    </location>
</feature>
<reference evidence="2 3" key="1">
    <citation type="journal article" date="2018" name="Sci. Data">
        <title>The draft genome sequence of cork oak.</title>
        <authorList>
            <person name="Ramos A.M."/>
            <person name="Usie A."/>
            <person name="Barbosa P."/>
            <person name="Barros P.M."/>
            <person name="Capote T."/>
            <person name="Chaves I."/>
            <person name="Simoes F."/>
            <person name="Abreu I."/>
            <person name="Carrasquinho I."/>
            <person name="Faro C."/>
            <person name="Guimaraes J.B."/>
            <person name="Mendonca D."/>
            <person name="Nobrega F."/>
            <person name="Rodrigues L."/>
            <person name="Saibo N.J.M."/>
            <person name="Varela M.C."/>
            <person name="Egas C."/>
            <person name="Matos J."/>
            <person name="Miguel C.M."/>
            <person name="Oliveira M.M."/>
            <person name="Ricardo C.P."/>
            <person name="Goncalves S."/>
        </authorList>
    </citation>
    <scope>NUCLEOTIDE SEQUENCE [LARGE SCALE GENOMIC DNA]</scope>
    <source>
        <strain evidence="3">cv. HL8</strain>
    </source>
</reference>
<protein>
    <recommendedName>
        <fullName evidence="4">Secreted protein</fullName>
    </recommendedName>
</protein>
<evidence type="ECO:0000313" key="2">
    <source>
        <dbReference type="EMBL" id="KAK7838882.1"/>
    </source>
</evidence>
<comment type="caution">
    <text evidence="2">The sequence shown here is derived from an EMBL/GenBank/DDBJ whole genome shotgun (WGS) entry which is preliminary data.</text>
</comment>
<dbReference type="Proteomes" id="UP000237347">
    <property type="component" value="Unassembled WGS sequence"/>
</dbReference>
<evidence type="ECO:0000313" key="3">
    <source>
        <dbReference type="Proteomes" id="UP000237347"/>
    </source>
</evidence>
<name>A0AAW0KIH6_QUESU</name>
<proteinExistence type="predicted"/>
<dbReference type="AlphaFoldDB" id="A0AAW0KIH6"/>
<accession>A0AAW0KIH6</accession>
<feature type="signal peptide" evidence="1">
    <location>
        <begin position="1"/>
        <end position="19"/>
    </location>
</feature>